<dbReference type="Gene3D" id="1.20.1080.10">
    <property type="entry name" value="Glycerol uptake facilitator protein"/>
    <property type="match status" value="1"/>
</dbReference>
<dbReference type="Proteomes" id="UP000199475">
    <property type="component" value="Unassembled WGS sequence"/>
</dbReference>
<accession>A0A1G9JM68</accession>
<dbReference type="RefSeq" id="WP_093250181.1">
    <property type="nucleotide sequence ID" value="NZ_FNGP01000002.1"/>
</dbReference>
<feature type="transmembrane region" description="Helical" evidence="6">
    <location>
        <begin position="188"/>
        <end position="213"/>
    </location>
</feature>
<dbReference type="Pfam" id="PF01226">
    <property type="entry name" value="Form_Nir_trans"/>
    <property type="match status" value="1"/>
</dbReference>
<evidence type="ECO:0000256" key="1">
    <source>
        <dbReference type="ARBA" id="ARBA00004141"/>
    </source>
</evidence>
<feature type="transmembrane region" description="Helical" evidence="6">
    <location>
        <begin position="27"/>
        <end position="50"/>
    </location>
</feature>
<dbReference type="GO" id="GO:0015499">
    <property type="term" value="F:formate transmembrane transporter activity"/>
    <property type="evidence" value="ECO:0007669"/>
    <property type="project" value="TreeGrafter"/>
</dbReference>
<gene>
    <name evidence="7" type="ORF">SAMN04488242_1334</name>
</gene>
<keyword evidence="4 6" id="KW-0472">Membrane</keyword>
<dbReference type="AlphaFoldDB" id="A0A1G9JM68"/>
<reference evidence="7 8" key="1">
    <citation type="submission" date="2016-10" db="EMBL/GenBank/DDBJ databases">
        <authorList>
            <person name="de Groot N.N."/>
        </authorList>
    </citation>
    <scope>NUCLEOTIDE SEQUENCE [LARGE SCALE GENOMIC DNA]</scope>
    <source>
        <strain evidence="7 8">CGMCC 1.9159</strain>
    </source>
</reference>
<evidence type="ECO:0000256" key="2">
    <source>
        <dbReference type="ARBA" id="ARBA00022692"/>
    </source>
</evidence>
<evidence type="ECO:0000256" key="4">
    <source>
        <dbReference type="ARBA" id="ARBA00023136"/>
    </source>
</evidence>
<keyword evidence="3 6" id="KW-1133">Transmembrane helix</keyword>
<protein>
    <submittedName>
        <fullName evidence="7">Formate transporter</fullName>
    </submittedName>
</protein>
<dbReference type="InterPro" id="IPR023271">
    <property type="entry name" value="Aquaporin-like"/>
</dbReference>
<feature type="transmembrane region" description="Helical" evidence="6">
    <location>
        <begin position="160"/>
        <end position="181"/>
    </location>
</feature>
<dbReference type="PANTHER" id="PTHR30520">
    <property type="entry name" value="FORMATE TRANSPORTER-RELATED"/>
    <property type="match status" value="1"/>
</dbReference>
<sequence>MSTVANSPVEAVAAAEAGLLKKANAPWASTMVAAMFAGALIGLGFVFYATTQMGAAELPYGLGKAIGGLAFSGGLFVVIITGGDLFTSTSMSTLPLASGKLRWARLLRHWGVVYVFNMVGAGILVVLVLLSGTALQHGGEWGAILVSAANAKVSHTWIEAFFLGVLCNLLVCLAVWVGFLGKTVVDRFIAVLFPISLFVATGFEHSVANMFIIPMGLVLKAQGAPEVIQSLGGKDVSGLTWTSYVFDNLVPVTLGNILAGSVFIALGMWAWHRHSLPVPAHAPQSTTAEPVAAAARA</sequence>
<dbReference type="OrthoDB" id="9786493at2"/>
<organism evidence="7 8">
    <name type="scientific">Tessaracoccus oleiagri</name>
    <dbReference type="NCBI Taxonomy" id="686624"/>
    <lineage>
        <taxon>Bacteria</taxon>
        <taxon>Bacillati</taxon>
        <taxon>Actinomycetota</taxon>
        <taxon>Actinomycetes</taxon>
        <taxon>Propionibacteriales</taxon>
        <taxon>Propionibacteriaceae</taxon>
        <taxon>Tessaracoccus</taxon>
    </lineage>
</organism>
<name>A0A1G9JM68_9ACTN</name>
<comment type="subcellular location">
    <subcellularLocation>
        <location evidence="1">Membrane</location>
        <topology evidence="1">Multi-pass membrane protein</topology>
    </subcellularLocation>
</comment>
<evidence type="ECO:0000313" key="7">
    <source>
        <dbReference type="EMBL" id="SDL38396.1"/>
    </source>
</evidence>
<evidence type="ECO:0000256" key="5">
    <source>
        <dbReference type="ARBA" id="ARBA00049660"/>
    </source>
</evidence>
<dbReference type="PANTHER" id="PTHR30520:SF6">
    <property type="entry name" value="FORMATE_NITRATE FAMILY TRANSPORTER (EUROFUNG)"/>
    <property type="match status" value="1"/>
</dbReference>
<dbReference type="STRING" id="686624.SAMN04488242_1334"/>
<evidence type="ECO:0000256" key="6">
    <source>
        <dbReference type="SAM" id="Phobius"/>
    </source>
</evidence>
<comment type="similarity">
    <text evidence="5">Belongs to the FNT transporter (TC 1.A.16) family.</text>
</comment>
<dbReference type="GO" id="GO:0005886">
    <property type="term" value="C:plasma membrane"/>
    <property type="evidence" value="ECO:0007669"/>
    <property type="project" value="TreeGrafter"/>
</dbReference>
<keyword evidence="2 6" id="KW-0812">Transmembrane</keyword>
<dbReference type="InterPro" id="IPR024002">
    <property type="entry name" value="For/NO2_transpt_CS"/>
</dbReference>
<dbReference type="PROSITE" id="PS01006">
    <property type="entry name" value="FORMATE_NITRITE_TP_2"/>
    <property type="match status" value="1"/>
</dbReference>
<keyword evidence="8" id="KW-1185">Reference proteome</keyword>
<proteinExistence type="inferred from homology"/>
<feature type="transmembrane region" description="Helical" evidence="6">
    <location>
        <begin position="62"/>
        <end position="86"/>
    </location>
</feature>
<dbReference type="PROSITE" id="PS01005">
    <property type="entry name" value="FORMATE_NITRITE_TP_1"/>
    <property type="match status" value="1"/>
</dbReference>
<dbReference type="InterPro" id="IPR000292">
    <property type="entry name" value="For/NO2_transpt"/>
</dbReference>
<dbReference type="EMBL" id="FNGP01000002">
    <property type="protein sequence ID" value="SDL38396.1"/>
    <property type="molecule type" value="Genomic_DNA"/>
</dbReference>
<evidence type="ECO:0000313" key="8">
    <source>
        <dbReference type="Proteomes" id="UP000199475"/>
    </source>
</evidence>
<feature type="transmembrane region" description="Helical" evidence="6">
    <location>
        <begin position="107"/>
        <end position="130"/>
    </location>
</feature>
<evidence type="ECO:0000256" key="3">
    <source>
        <dbReference type="ARBA" id="ARBA00022989"/>
    </source>
</evidence>
<feature type="transmembrane region" description="Helical" evidence="6">
    <location>
        <begin position="249"/>
        <end position="271"/>
    </location>
</feature>